<name>A0A8T1DF96_9STRA</name>
<dbReference type="Proteomes" id="UP000774804">
    <property type="component" value="Unassembled WGS sequence"/>
</dbReference>
<proteinExistence type="predicted"/>
<gene>
    <name evidence="1" type="ORF">PC115_g2967</name>
</gene>
<dbReference type="EMBL" id="RCMI01000047">
    <property type="protein sequence ID" value="KAG2939668.1"/>
    <property type="molecule type" value="Genomic_DNA"/>
</dbReference>
<evidence type="ECO:0000313" key="2">
    <source>
        <dbReference type="Proteomes" id="UP000774804"/>
    </source>
</evidence>
<sequence>MAARLNLRHPSSQTTSVAFGPETITRLLESIQRLHCNAAICHRAGQLIDDSGSAHLRSQGTRWLTDRVTRLIEVSAAADLTPQRPAAFHSTSLSL</sequence>
<comment type="caution">
    <text evidence="1">The sequence shown here is derived from an EMBL/GenBank/DDBJ whole genome shotgun (WGS) entry which is preliminary data.</text>
</comment>
<reference evidence="1" key="1">
    <citation type="submission" date="2018-10" db="EMBL/GenBank/DDBJ databases">
        <title>Effector identification in a new, highly contiguous assembly of the strawberry crown rot pathogen Phytophthora cactorum.</title>
        <authorList>
            <person name="Armitage A.D."/>
            <person name="Nellist C.F."/>
            <person name="Bates H."/>
            <person name="Vickerstaff R.J."/>
            <person name="Harrison R.J."/>
        </authorList>
    </citation>
    <scope>NUCLEOTIDE SEQUENCE</scope>
    <source>
        <strain evidence="1">4032</strain>
    </source>
</reference>
<protein>
    <submittedName>
        <fullName evidence="1">Uncharacterized protein</fullName>
    </submittedName>
</protein>
<organism evidence="1 2">
    <name type="scientific">Phytophthora cactorum</name>
    <dbReference type="NCBI Taxonomy" id="29920"/>
    <lineage>
        <taxon>Eukaryota</taxon>
        <taxon>Sar</taxon>
        <taxon>Stramenopiles</taxon>
        <taxon>Oomycota</taxon>
        <taxon>Peronosporomycetes</taxon>
        <taxon>Peronosporales</taxon>
        <taxon>Peronosporaceae</taxon>
        <taxon>Phytophthora</taxon>
    </lineage>
</organism>
<evidence type="ECO:0000313" key="1">
    <source>
        <dbReference type="EMBL" id="KAG2939668.1"/>
    </source>
</evidence>
<dbReference type="AlphaFoldDB" id="A0A8T1DF96"/>
<accession>A0A8T1DF96</accession>